<evidence type="ECO:0000313" key="10">
    <source>
        <dbReference type="Proteomes" id="UP000028492"/>
    </source>
</evidence>
<dbReference type="eggNOG" id="ENOG5033WN4">
    <property type="taxonomic scope" value="Bacteria"/>
</dbReference>
<feature type="transmembrane region" description="Helical" evidence="6">
    <location>
        <begin position="207"/>
        <end position="226"/>
    </location>
</feature>
<evidence type="ECO:0000256" key="7">
    <source>
        <dbReference type="SAM" id="SignalP"/>
    </source>
</evidence>
<keyword evidence="2" id="KW-0964">Secreted</keyword>
<evidence type="ECO:0000256" key="4">
    <source>
        <dbReference type="ARBA" id="ARBA00023088"/>
    </source>
</evidence>
<keyword evidence="1" id="KW-0134">Cell wall</keyword>
<reference evidence="9 10" key="1">
    <citation type="journal article" date="2014" name="J. Biotechnol.">
        <title>Complete genome sequence of the actinobacterium Amycolatopsis japonica MG417-CF17(T) (=DSM 44213T) producing (S,S)-N,N'-ethylenediaminedisuccinic acid.</title>
        <authorList>
            <person name="Stegmann E."/>
            <person name="Albersmeier A."/>
            <person name="Spohn M."/>
            <person name="Gert H."/>
            <person name="Weber T."/>
            <person name="Wohlleben W."/>
            <person name="Kalinowski J."/>
            <person name="Ruckert C."/>
        </authorList>
    </citation>
    <scope>NUCLEOTIDE SEQUENCE [LARGE SCALE GENOMIC DNA]</scope>
    <source>
        <strain evidence="10">MG417-CF17 (DSM 44213)</strain>
    </source>
</reference>
<keyword evidence="6" id="KW-0812">Transmembrane</keyword>
<evidence type="ECO:0000313" key="9">
    <source>
        <dbReference type="EMBL" id="AIG73925.1"/>
    </source>
</evidence>
<feature type="chain" id="PRO_5001710795" description="Gram-positive cocci surface proteins LPxTG domain-containing protein" evidence="7">
    <location>
        <begin position="33"/>
        <end position="234"/>
    </location>
</feature>
<name>A0A075UUN8_9PSEU</name>
<keyword evidence="6" id="KW-0472">Membrane</keyword>
<gene>
    <name evidence="9" type="ORF">AJAP_05025</name>
</gene>
<evidence type="ECO:0000256" key="2">
    <source>
        <dbReference type="ARBA" id="ARBA00022525"/>
    </source>
</evidence>
<dbReference type="RefSeq" id="WP_051972344.1">
    <property type="nucleotide sequence ID" value="NZ_CP008953.1"/>
</dbReference>
<protein>
    <recommendedName>
        <fullName evidence="8">Gram-positive cocci surface proteins LPxTG domain-containing protein</fullName>
    </recommendedName>
</protein>
<keyword evidence="6" id="KW-1133">Transmembrane helix</keyword>
<dbReference type="HOGENOM" id="CLU_081257_0_0_11"/>
<feature type="region of interest" description="Disordered" evidence="5">
    <location>
        <begin position="108"/>
        <end position="193"/>
    </location>
</feature>
<feature type="domain" description="Gram-positive cocci surface proteins LPxTG" evidence="8">
    <location>
        <begin position="198"/>
        <end position="234"/>
    </location>
</feature>
<accession>A0A075UUN8</accession>
<keyword evidence="4" id="KW-0572">Peptidoglycan-anchor</keyword>
<evidence type="ECO:0000256" key="1">
    <source>
        <dbReference type="ARBA" id="ARBA00022512"/>
    </source>
</evidence>
<dbReference type="Proteomes" id="UP000028492">
    <property type="component" value="Chromosome"/>
</dbReference>
<evidence type="ECO:0000259" key="8">
    <source>
        <dbReference type="PROSITE" id="PS50847"/>
    </source>
</evidence>
<dbReference type="KEGG" id="aja:AJAP_05025"/>
<feature type="signal peptide" evidence="7">
    <location>
        <begin position="1"/>
        <end position="32"/>
    </location>
</feature>
<proteinExistence type="predicted"/>
<feature type="compositionally biased region" description="Basic and acidic residues" evidence="5">
    <location>
        <begin position="108"/>
        <end position="119"/>
    </location>
</feature>
<sequence length="234" mass="24034">MQIISARRVRSAATVVALATAALLGVTGTALACHTDDPRAIPTPKNVSTCEKAKLPGTEISTKDLTFTGGTENDKYLNITAVGEGVTVTAIVVKGGDGYNIYEPGKRGLAETPPWEKLRSPMNGGGKQADISHWFACGEKKTKPTEPTKPSEPTKTTTAKPPTSAPTTTDKPSETSAPSSTAVPAPNVGGNGGNGGGLADTGFDNAWLLWAGGLLVLAGAGVLVLLRVRRGKTD</sequence>
<keyword evidence="10" id="KW-1185">Reference proteome</keyword>
<evidence type="ECO:0000256" key="6">
    <source>
        <dbReference type="SAM" id="Phobius"/>
    </source>
</evidence>
<dbReference type="PROSITE" id="PS50847">
    <property type="entry name" value="GRAM_POS_ANCHORING"/>
    <property type="match status" value="1"/>
</dbReference>
<dbReference type="PROSITE" id="PS51257">
    <property type="entry name" value="PROKAR_LIPOPROTEIN"/>
    <property type="match status" value="1"/>
</dbReference>
<organism evidence="9 10">
    <name type="scientific">Amycolatopsis japonica</name>
    <dbReference type="NCBI Taxonomy" id="208439"/>
    <lineage>
        <taxon>Bacteria</taxon>
        <taxon>Bacillati</taxon>
        <taxon>Actinomycetota</taxon>
        <taxon>Actinomycetes</taxon>
        <taxon>Pseudonocardiales</taxon>
        <taxon>Pseudonocardiaceae</taxon>
        <taxon>Amycolatopsis</taxon>
        <taxon>Amycolatopsis japonica group</taxon>
    </lineage>
</organism>
<keyword evidence="3 7" id="KW-0732">Signal</keyword>
<dbReference type="EMBL" id="CP008953">
    <property type="protein sequence ID" value="AIG73925.1"/>
    <property type="molecule type" value="Genomic_DNA"/>
</dbReference>
<evidence type="ECO:0000256" key="3">
    <source>
        <dbReference type="ARBA" id="ARBA00022729"/>
    </source>
</evidence>
<dbReference type="InterPro" id="IPR019931">
    <property type="entry name" value="LPXTG_anchor"/>
</dbReference>
<dbReference type="NCBIfam" id="TIGR01167">
    <property type="entry name" value="LPXTG_anchor"/>
    <property type="match status" value="1"/>
</dbReference>
<feature type="compositionally biased region" description="Low complexity" evidence="5">
    <location>
        <begin position="151"/>
        <end position="169"/>
    </location>
</feature>
<dbReference type="STRING" id="208439.AJAP_05025"/>
<evidence type="ECO:0000256" key="5">
    <source>
        <dbReference type="SAM" id="MobiDB-lite"/>
    </source>
</evidence>
<dbReference type="AlphaFoldDB" id="A0A075UUN8"/>